<evidence type="ECO:0000256" key="3">
    <source>
        <dbReference type="ARBA" id="ARBA00022475"/>
    </source>
</evidence>
<comment type="similarity">
    <text evidence="8">Belongs to the TRAP transporter small permease family.</text>
</comment>
<dbReference type="GO" id="GO:0005886">
    <property type="term" value="C:plasma membrane"/>
    <property type="evidence" value="ECO:0007669"/>
    <property type="project" value="UniProtKB-SubCell"/>
</dbReference>
<keyword evidence="12" id="KW-1185">Reference proteome</keyword>
<organism evidence="11 12">
    <name type="scientific">Halanaerobium salsuginis</name>
    <dbReference type="NCBI Taxonomy" id="29563"/>
    <lineage>
        <taxon>Bacteria</taxon>
        <taxon>Bacillati</taxon>
        <taxon>Bacillota</taxon>
        <taxon>Clostridia</taxon>
        <taxon>Halanaerobiales</taxon>
        <taxon>Halanaerobiaceae</taxon>
        <taxon>Halanaerobium</taxon>
    </lineage>
</organism>
<evidence type="ECO:0000256" key="7">
    <source>
        <dbReference type="ARBA" id="ARBA00023136"/>
    </source>
</evidence>
<reference evidence="11 12" key="1">
    <citation type="submission" date="2016-10" db="EMBL/GenBank/DDBJ databases">
        <authorList>
            <person name="de Groot N.N."/>
        </authorList>
    </citation>
    <scope>NUCLEOTIDE SEQUENCE [LARGE SCALE GENOMIC DNA]</scope>
    <source>
        <strain evidence="11 12">ATCC 51327</strain>
    </source>
</reference>
<accession>A0A1I4JM01</accession>
<evidence type="ECO:0000256" key="1">
    <source>
        <dbReference type="ARBA" id="ARBA00004429"/>
    </source>
</evidence>
<evidence type="ECO:0000313" key="12">
    <source>
        <dbReference type="Proteomes" id="UP000199006"/>
    </source>
</evidence>
<evidence type="ECO:0000313" key="11">
    <source>
        <dbReference type="EMBL" id="SFL67223.1"/>
    </source>
</evidence>
<dbReference type="STRING" id="29563.SAMN02983006_01746"/>
<proteinExistence type="inferred from homology"/>
<feature type="transmembrane region" description="Helical" evidence="9">
    <location>
        <begin position="55"/>
        <end position="80"/>
    </location>
</feature>
<keyword evidence="4" id="KW-0997">Cell inner membrane</keyword>
<gene>
    <name evidence="11" type="ORF">SAMN02983006_01746</name>
</gene>
<keyword evidence="3" id="KW-1003">Cell membrane</keyword>
<keyword evidence="5 9" id="KW-0812">Transmembrane</keyword>
<dbReference type="PANTHER" id="PTHR35011:SF2">
    <property type="entry name" value="2,3-DIKETO-L-GULONATE TRAP TRANSPORTER SMALL PERMEASE PROTEIN YIAM"/>
    <property type="match status" value="1"/>
</dbReference>
<feature type="transmembrane region" description="Helical" evidence="9">
    <location>
        <begin position="12"/>
        <end position="35"/>
    </location>
</feature>
<name>A0A1I4JM01_9FIRM</name>
<protein>
    <submittedName>
        <fullName evidence="11">TRAP-type C4-dicarboxylate transport system, small permease component</fullName>
    </submittedName>
</protein>
<dbReference type="EMBL" id="FOTI01000023">
    <property type="protein sequence ID" value="SFL67223.1"/>
    <property type="molecule type" value="Genomic_DNA"/>
</dbReference>
<dbReference type="PANTHER" id="PTHR35011">
    <property type="entry name" value="2,3-DIKETO-L-GULONATE TRAP TRANSPORTER SMALL PERMEASE PROTEIN YIAM"/>
    <property type="match status" value="1"/>
</dbReference>
<feature type="domain" description="Tripartite ATP-independent periplasmic transporters DctQ component" evidence="10">
    <location>
        <begin position="27"/>
        <end position="150"/>
    </location>
</feature>
<evidence type="ECO:0000259" key="10">
    <source>
        <dbReference type="Pfam" id="PF04290"/>
    </source>
</evidence>
<comment type="subcellular location">
    <subcellularLocation>
        <location evidence="1">Cell inner membrane</location>
        <topology evidence="1">Multi-pass membrane protein</topology>
    </subcellularLocation>
</comment>
<dbReference type="InterPro" id="IPR055348">
    <property type="entry name" value="DctQ"/>
</dbReference>
<dbReference type="RefSeq" id="WP_177181404.1">
    <property type="nucleotide sequence ID" value="NZ_FOTI01000023.1"/>
</dbReference>
<keyword evidence="7 9" id="KW-0472">Membrane</keyword>
<evidence type="ECO:0000256" key="8">
    <source>
        <dbReference type="ARBA" id="ARBA00038436"/>
    </source>
</evidence>
<dbReference type="AlphaFoldDB" id="A0A1I4JM01"/>
<evidence type="ECO:0000256" key="6">
    <source>
        <dbReference type="ARBA" id="ARBA00022989"/>
    </source>
</evidence>
<feature type="transmembrane region" description="Helical" evidence="9">
    <location>
        <begin position="92"/>
        <end position="112"/>
    </location>
</feature>
<dbReference type="InterPro" id="IPR007387">
    <property type="entry name" value="TRAP_DctQ"/>
</dbReference>
<keyword evidence="2" id="KW-0813">Transport</keyword>
<evidence type="ECO:0000256" key="9">
    <source>
        <dbReference type="SAM" id="Phobius"/>
    </source>
</evidence>
<evidence type="ECO:0000256" key="4">
    <source>
        <dbReference type="ARBA" id="ARBA00022519"/>
    </source>
</evidence>
<sequence length="161" mass="18256">MGMKKNKISNLLINIDYFIAGISLTILVIITFLGVLARYFLNSPFIWLQELQMMLFVWLTYIGAGAAFRTGSHIAINYLINQLPLRIRKIAEILISIVVISVLGYFMLKGIGLVKQQLMISRTTNILNIPFAFIYSALPIGSILMIINYIFTTYIFIVKKG</sequence>
<feature type="transmembrane region" description="Helical" evidence="9">
    <location>
        <begin position="132"/>
        <end position="157"/>
    </location>
</feature>
<dbReference type="Proteomes" id="UP000199006">
    <property type="component" value="Unassembled WGS sequence"/>
</dbReference>
<dbReference type="GO" id="GO:0015740">
    <property type="term" value="P:C4-dicarboxylate transport"/>
    <property type="evidence" value="ECO:0007669"/>
    <property type="project" value="TreeGrafter"/>
</dbReference>
<evidence type="ECO:0000256" key="2">
    <source>
        <dbReference type="ARBA" id="ARBA00022448"/>
    </source>
</evidence>
<evidence type="ECO:0000256" key="5">
    <source>
        <dbReference type="ARBA" id="ARBA00022692"/>
    </source>
</evidence>
<dbReference type="Pfam" id="PF04290">
    <property type="entry name" value="DctQ"/>
    <property type="match status" value="1"/>
</dbReference>
<keyword evidence="6 9" id="KW-1133">Transmembrane helix</keyword>
<dbReference type="GO" id="GO:0022857">
    <property type="term" value="F:transmembrane transporter activity"/>
    <property type="evidence" value="ECO:0007669"/>
    <property type="project" value="TreeGrafter"/>
</dbReference>